<keyword evidence="3" id="KW-1185">Reference proteome</keyword>
<reference evidence="2" key="1">
    <citation type="journal article" date="2022" name="bioRxiv">
        <title>Sequencing and chromosome-scale assembly of the giantPleurodeles waltlgenome.</title>
        <authorList>
            <person name="Brown T."/>
            <person name="Elewa A."/>
            <person name="Iarovenko S."/>
            <person name="Subramanian E."/>
            <person name="Araus A.J."/>
            <person name="Petzold A."/>
            <person name="Susuki M."/>
            <person name="Suzuki K.-i.T."/>
            <person name="Hayashi T."/>
            <person name="Toyoda A."/>
            <person name="Oliveira C."/>
            <person name="Osipova E."/>
            <person name="Leigh N.D."/>
            <person name="Simon A."/>
            <person name="Yun M.H."/>
        </authorList>
    </citation>
    <scope>NUCLEOTIDE SEQUENCE</scope>
    <source>
        <strain evidence="2">20211129_DDA</strain>
        <tissue evidence="2">Liver</tissue>
    </source>
</reference>
<gene>
    <name evidence="2" type="ORF">NDU88_009320</name>
</gene>
<feature type="compositionally biased region" description="Basic and acidic residues" evidence="1">
    <location>
        <begin position="46"/>
        <end position="81"/>
    </location>
</feature>
<dbReference type="AlphaFoldDB" id="A0AAV7PUG0"/>
<organism evidence="2 3">
    <name type="scientific">Pleurodeles waltl</name>
    <name type="common">Iberian ribbed newt</name>
    <dbReference type="NCBI Taxonomy" id="8319"/>
    <lineage>
        <taxon>Eukaryota</taxon>
        <taxon>Metazoa</taxon>
        <taxon>Chordata</taxon>
        <taxon>Craniata</taxon>
        <taxon>Vertebrata</taxon>
        <taxon>Euteleostomi</taxon>
        <taxon>Amphibia</taxon>
        <taxon>Batrachia</taxon>
        <taxon>Caudata</taxon>
        <taxon>Salamandroidea</taxon>
        <taxon>Salamandridae</taxon>
        <taxon>Pleurodelinae</taxon>
        <taxon>Pleurodeles</taxon>
    </lineage>
</organism>
<comment type="caution">
    <text evidence="2">The sequence shown here is derived from an EMBL/GenBank/DDBJ whole genome shotgun (WGS) entry which is preliminary data.</text>
</comment>
<proteinExistence type="predicted"/>
<accession>A0AAV7PUG0</accession>
<dbReference type="Proteomes" id="UP001066276">
    <property type="component" value="Chromosome 7"/>
</dbReference>
<feature type="compositionally biased region" description="Basic and acidic residues" evidence="1">
    <location>
        <begin position="92"/>
        <end position="128"/>
    </location>
</feature>
<evidence type="ECO:0000313" key="3">
    <source>
        <dbReference type="Proteomes" id="UP001066276"/>
    </source>
</evidence>
<protein>
    <submittedName>
        <fullName evidence="2">Uncharacterized protein</fullName>
    </submittedName>
</protein>
<name>A0AAV7PUG0_PLEWA</name>
<evidence type="ECO:0000313" key="2">
    <source>
        <dbReference type="EMBL" id="KAJ1130976.1"/>
    </source>
</evidence>
<feature type="region of interest" description="Disordered" evidence="1">
    <location>
        <begin position="42"/>
        <end position="136"/>
    </location>
</feature>
<evidence type="ECO:0000256" key="1">
    <source>
        <dbReference type="SAM" id="MobiDB-lite"/>
    </source>
</evidence>
<dbReference type="EMBL" id="JANPWB010000011">
    <property type="protein sequence ID" value="KAJ1130976.1"/>
    <property type="molecule type" value="Genomic_DNA"/>
</dbReference>
<sequence>MSTGHGAGSVVIIAEALSSCSRLSGDAAPSTEWLCSRSRQNSVSSCHDDRGAGVSDIHPDFRGRGTLKRENGREEERRESNADTWQRIGTPDAEKNDQEQHRVDPENLDGVKKAEDRRNEEPSEDTLRTRPVPGGAWLTKPSTTVVLVCGRRLPAVLCTRERNPFGTGFLYKETALGDGEQLPHLPRLFLLFLRIDDPRACHTDVISLKLK</sequence>